<dbReference type="SUPFAM" id="SSF50475">
    <property type="entry name" value="FMN-binding split barrel"/>
    <property type="match status" value="1"/>
</dbReference>
<dbReference type="InterPro" id="IPR037119">
    <property type="entry name" value="Haem_oxidase_HugZ-like_sf"/>
</dbReference>
<evidence type="ECO:0000313" key="2">
    <source>
        <dbReference type="EMBL" id="TQN42960.1"/>
    </source>
</evidence>
<dbReference type="Pfam" id="PF10615">
    <property type="entry name" value="DUF2470"/>
    <property type="match status" value="1"/>
</dbReference>
<name>A0A543PFW7_9ACTN</name>
<organism evidence="2 3">
    <name type="scientific">Blastococcus colisei</name>
    <dbReference type="NCBI Taxonomy" id="1564162"/>
    <lineage>
        <taxon>Bacteria</taxon>
        <taxon>Bacillati</taxon>
        <taxon>Actinomycetota</taxon>
        <taxon>Actinomycetes</taxon>
        <taxon>Geodermatophilales</taxon>
        <taxon>Geodermatophilaceae</taxon>
        <taxon>Blastococcus</taxon>
    </lineage>
</organism>
<dbReference type="InterPro" id="IPR019595">
    <property type="entry name" value="DUF2470"/>
</dbReference>
<dbReference type="EMBL" id="VFQE01000001">
    <property type="protein sequence ID" value="TQN42960.1"/>
    <property type="molecule type" value="Genomic_DNA"/>
</dbReference>
<keyword evidence="3" id="KW-1185">Reference proteome</keyword>
<dbReference type="Gene3D" id="3.20.180.10">
    <property type="entry name" value="PNP-oxidase-like"/>
    <property type="match status" value="1"/>
</dbReference>
<dbReference type="AlphaFoldDB" id="A0A543PFW7"/>
<evidence type="ECO:0000313" key="3">
    <source>
        <dbReference type="Proteomes" id="UP000319865"/>
    </source>
</evidence>
<accession>A0A543PFW7</accession>
<sequence length="268" mass="28188">MSTCPSRPAPEPHRPDLAGLCPGPAERARTVAAGRGATVCAAGVESSRVLAHAVTEAEQFLIAVPAGGDVVRAVGAAPRSDLSALVMVSDHAPVPLRRPVRAQLWLSGWLTPVRPRDERAAVLAFADTRPDGVLLDVGRSVALLRLDLAEVVLSAGGRALDVSPLDFLAARPDPLAAIEAEHLAHLDRDHPEFLRLLAELLPAGSLAPGDVVRPLGMDRFGFRLRIERPGGHQDIRVPFAGPLTCTGDLGAAVGRLARAARNRVADRG</sequence>
<dbReference type="Proteomes" id="UP000319865">
    <property type="component" value="Unassembled WGS sequence"/>
</dbReference>
<comment type="caution">
    <text evidence="2">The sequence shown here is derived from an EMBL/GenBank/DDBJ whole genome shotgun (WGS) entry which is preliminary data.</text>
</comment>
<protein>
    <submittedName>
        <fullName evidence="2">Uncharacterized protein DUF2470</fullName>
    </submittedName>
</protein>
<dbReference type="RefSeq" id="WP_142025528.1">
    <property type="nucleotide sequence ID" value="NZ_VFQE01000001.1"/>
</dbReference>
<reference evidence="2 3" key="1">
    <citation type="submission" date="2019-06" db="EMBL/GenBank/DDBJ databases">
        <title>Sequencing the genomes of 1000 actinobacteria strains.</title>
        <authorList>
            <person name="Klenk H.-P."/>
        </authorList>
    </citation>
    <scope>NUCLEOTIDE SEQUENCE [LARGE SCALE GENOMIC DNA]</scope>
    <source>
        <strain evidence="2 3">DSM 46837</strain>
    </source>
</reference>
<proteinExistence type="predicted"/>
<gene>
    <name evidence="2" type="ORF">FHU33_2379</name>
</gene>
<dbReference type="OrthoDB" id="3381348at2"/>
<evidence type="ECO:0000259" key="1">
    <source>
        <dbReference type="Pfam" id="PF10615"/>
    </source>
</evidence>
<feature type="domain" description="DUF2470" evidence="1">
    <location>
        <begin position="182"/>
        <end position="251"/>
    </location>
</feature>